<dbReference type="STRING" id="418459.H6QPN9"/>
<feature type="compositionally biased region" description="Polar residues" evidence="1">
    <location>
        <begin position="511"/>
        <end position="530"/>
    </location>
</feature>
<dbReference type="SUPFAM" id="SSF50729">
    <property type="entry name" value="PH domain-like"/>
    <property type="match status" value="1"/>
</dbReference>
<feature type="compositionally biased region" description="Polar residues" evidence="1">
    <location>
        <begin position="786"/>
        <end position="805"/>
    </location>
</feature>
<feature type="compositionally biased region" description="Polar residues" evidence="1">
    <location>
        <begin position="319"/>
        <end position="328"/>
    </location>
</feature>
<dbReference type="PROSITE" id="PS50003">
    <property type="entry name" value="PH_DOMAIN"/>
    <property type="match status" value="1"/>
</dbReference>
<dbReference type="InterPro" id="IPR053005">
    <property type="entry name" value="Nuclear_Pos-Cytoskel_Interact"/>
</dbReference>
<dbReference type="RefSeq" id="XP_003890500.1">
    <property type="nucleotide sequence ID" value="XM_003890451.1"/>
</dbReference>
<accession>H6QPN9</accession>
<organism evidence="3 4">
    <name type="scientific">Puccinia graminis f. sp. tritici (strain CRL 75-36-700-3 / race SCCL)</name>
    <name type="common">Black stem rust fungus</name>
    <dbReference type="NCBI Taxonomy" id="418459"/>
    <lineage>
        <taxon>Eukaryota</taxon>
        <taxon>Fungi</taxon>
        <taxon>Dikarya</taxon>
        <taxon>Basidiomycota</taxon>
        <taxon>Pucciniomycotina</taxon>
        <taxon>Pucciniomycetes</taxon>
        <taxon>Pucciniales</taxon>
        <taxon>Pucciniaceae</taxon>
        <taxon>Puccinia</taxon>
    </lineage>
</organism>
<dbReference type="GO" id="GO:0005938">
    <property type="term" value="C:cell cortex"/>
    <property type="evidence" value="ECO:0007669"/>
    <property type="project" value="InterPro"/>
</dbReference>
<dbReference type="GO" id="GO:0032065">
    <property type="term" value="P:maintenance of protein location in cell cortex"/>
    <property type="evidence" value="ECO:0007669"/>
    <property type="project" value="InterPro"/>
</dbReference>
<feature type="domain" description="PH" evidence="2">
    <location>
        <begin position="337"/>
        <end position="448"/>
    </location>
</feature>
<protein>
    <recommendedName>
        <fullName evidence="2">PH domain-containing protein</fullName>
    </recommendedName>
</protein>
<feature type="region of interest" description="Disordered" evidence="1">
    <location>
        <begin position="786"/>
        <end position="824"/>
    </location>
</feature>
<dbReference type="InterPro" id="IPR001849">
    <property type="entry name" value="PH_domain"/>
</dbReference>
<feature type="region of interest" description="Disordered" evidence="1">
    <location>
        <begin position="453"/>
        <end position="480"/>
    </location>
</feature>
<dbReference type="InterPro" id="IPR024774">
    <property type="entry name" value="PH_dom-Mcp5-type"/>
</dbReference>
<feature type="region of interest" description="Disordered" evidence="1">
    <location>
        <begin position="284"/>
        <end position="328"/>
    </location>
</feature>
<sequence>MLEIGVQTESLDGLVQPATNSIYNLSPRDSMATFGGGSTSRTTDCSRDTKASSMKKKPPPLSSSSGLRRTHAHQDSVTSPTGSDEFSRNRCSLNSLRTETTSNSEQLTPACSPKRNHSMELDNPMNQTSHVSELANSSTSQGPSKPPPPLDQRRQINPIPPNSSGLPPQRPYSPPPKELVEKAQIPRTIQLAVPSVPPIRRSSYSSMPPPSSKPRTGKASPATHISKKKASTLTRANKLFNSADNHSESPEVSQFGIALMAPVVHSSNEHIRRKMQLGNLSMMGGSTEQLSQRSRRQSFNSDRTDHTSDPGDDLAPRSASISAPTTTDPNAIHAITQTMIGEFLFKYTTKTLTRGFSEKRHRRFFWVHPYTKTLYWSTSDPGAHGANQSTAKSVLIESVRTIDDKNVAPSGLASHSLVIQTPNREMKITAPSKERHELWFSAINYLLTRPDPSATTSPAFNQQNISPNPSARGPAQSTFSSRNTMLSRFRTQDPSILNTPPAVHQAIYDMSSSKSLNDSPAIASTGSSERLTPKASKGPSGLPVPMKRGAAPSRGSTKQMADSPRFLQSSPAEPIVFDNSFSQSAFGLHQDLDRRSVSFNGIHRGDGEMADDTDVSMSYDSRCDDTLDDGFEGVENVRACCDGKHDVGSLSRRLAHSSNHEHSHVIHSRPASRGPSGKQREADRTSYVSSRALRPLDSPSLRASNLEALRSRYGGASSPGPQAQAQAQAQQTPPHLRRVQGRSSVIGQAALSNSLQSSPAGTVSSRFHRESAFFQDLKSFNAASVEQLQTPPPRSSSRFPKQQMDNLAASIHSSRRGSVGSDLG</sequence>
<dbReference type="AlphaFoldDB" id="H6QPN9"/>
<feature type="compositionally biased region" description="Polar residues" evidence="1">
    <location>
        <begin position="124"/>
        <end position="143"/>
    </location>
</feature>
<proteinExistence type="predicted"/>
<dbReference type="GeneID" id="13542951"/>
<feature type="region of interest" description="Disordered" evidence="1">
    <location>
        <begin position="21"/>
        <end position="232"/>
    </location>
</feature>
<dbReference type="eggNOG" id="ENOG502QWE7">
    <property type="taxonomic scope" value="Eukaryota"/>
</dbReference>
<feature type="compositionally biased region" description="Polar residues" evidence="1">
    <location>
        <begin position="75"/>
        <end position="109"/>
    </location>
</feature>
<dbReference type="EMBL" id="DS178266">
    <property type="protein sequence ID" value="EHS64091.1"/>
    <property type="molecule type" value="Genomic_DNA"/>
</dbReference>
<dbReference type="OrthoDB" id="2505209at2759"/>
<feature type="compositionally biased region" description="Polar residues" evidence="1">
    <location>
        <begin position="284"/>
        <end position="301"/>
    </location>
</feature>
<dbReference type="SMART" id="SM00233">
    <property type="entry name" value="PH"/>
    <property type="match status" value="1"/>
</dbReference>
<dbReference type="VEuPathDB" id="FungiDB:PGTG_20794"/>
<gene>
    <name evidence="3" type="ORF">PGTG_20794</name>
</gene>
<dbReference type="CDD" id="cd13365">
    <property type="entry name" value="PH_PLC_plant-like"/>
    <property type="match status" value="1"/>
</dbReference>
<dbReference type="InterPro" id="IPR011993">
    <property type="entry name" value="PH-like_dom_sf"/>
</dbReference>
<feature type="compositionally biased region" description="Pro residues" evidence="1">
    <location>
        <begin position="168"/>
        <end position="177"/>
    </location>
</feature>
<dbReference type="Gene3D" id="2.30.29.30">
    <property type="entry name" value="Pleckstrin-homology domain (PH domain)/Phosphotyrosine-binding domain (PTB)"/>
    <property type="match status" value="1"/>
</dbReference>
<feature type="region of interest" description="Disordered" evidence="1">
    <location>
        <begin position="511"/>
        <end position="561"/>
    </location>
</feature>
<evidence type="ECO:0000313" key="3">
    <source>
        <dbReference type="EMBL" id="EHS64091.1"/>
    </source>
</evidence>
<dbReference type="PANTHER" id="PTHR28190:SF1">
    <property type="entry name" value="NUCLEAR MIGRATION PROTEIN NUM1"/>
    <property type="match status" value="1"/>
</dbReference>
<dbReference type="KEGG" id="pgr:PGTG_20794"/>
<dbReference type="Pfam" id="PF12814">
    <property type="entry name" value="Mcp5_PH"/>
    <property type="match status" value="1"/>
</dbReference>
<name>H6QPN9_PUCGT</name>
<reference evidence="4" key="1">
    <citation type="journal article" date="2011" name="Proc. Natl. Acad. Sci. U.S.A.">
        <title>Obligate biotrophy features unraveled by the genomic analysis of rust fungi.</title>
        <authorList>
            <person name="Duplessis S."/>
            <person name="Cuomo C.A."/>
            <person name="Lin Y.-C."/>
            <person name="Aerts A."/>
            <person name="Tisserant E."/>
            <person name="Veneault-Fourrey C."/>
            <person name="Joly D.L."/>
            <person name="Hacquard S."/>
            <person name="Amselem J."/>
            <person name="Cantarel B.L."/>
            <person name="Chiu R."/>
            <person name="Coutinho P.M."/>
            <person name="Feau N."/>
            <person name="Field M."/>
            <person name="Frey P."/>
            <person name="Gelhaye E."/>
            <person name="Goldberg J."/>
            <person name="Grabherr M.G."/>
            <person name="Kodira C.D."/>
            <person name="Kohler A."/>
            <person name="Kuees U."/>
            <person name="Lindquist E.A."/>
            <person name="Lucas S.M."/>
            <person name="Mago R."/>
            <person name="Mauceli E."/>
            <person name="Morin E."/>
            <person name="Murat C."/>
            <person name="Pangilinan J.L."/>
            <person name="Park R."/>
            <person name="Pearson M."/>
            <person name="Quesneville H."/>
            <person name="Rouhier N."/>
            <person name="Sakthikumar S."/>
            <person name="Salamov A.A."/>
            <person name="Schmutz J."/>
            <person name="Selles B."/>
            <person name="Shapiro H."/>
            <person name="Tanguay P."/>
            <person name="Tuskan G.A."/>
            <person name="Henrissat B."/>
            <person name="Van de Peer Y."/>
            <person name="Rouze P."/>
            <person name="Ellis J.G."/>
            <person name="Dodds P.N."/>
            <person name="Schein J.E."/>
            <person name="Zhong S."/>
            <person name="Hamelin R.C."/>
            <person name="Grigoriev I.V."/>
            <person name="Szabo L.J."/>
            <person name="Martin F."/>
        </authorList>
    </citation>
    <scope>NUCLEOTIDE SEQUENCE [LARGE SCALE GENOMIC DNA]</scope>
    <source>
        <strain evidence="4">CRL 75-36-700-3 / race SCCL</strain>
    </source>
</reference>
<evidence type="ECO:0000313" key="4">
    <source>
        <dbReference type="Proteomes" id="UP000008783"/>
    </source>
</evidence>
<feature type="region of interest" description="Disordered" evidence="1">
    <location>
        <begin position="652"/>
        <end position="741"/>
    </location>
</feature>
<dbReference type="Proteomes" id="UP000008783">
    <property type="component" value="Unassembled WGS sequence"/>
</dbReference>
<dbReference type="GO" id="GO:0005543">
    <property type="term" value="F:phospholipid binding"/>
    <property type="evidence" value="ECO:0007669"/>
    <property type="project" value="InterPro"/>
</dbReference>
<dbReference type="PANTHER" id="PTHR28190">
    <property type="entry name" value="NUCLEAR MIGRATION PROTEIN NUM1"/>
    <property type="match status" value="1"/>
</dbReference>
<evidence type="ECO:0000256" key="1">
    <source>
        <dbReference type="SAM" id="MobiDB-lite"/>
    </source>
</evidence>
<dbReference type="HOGENOM" id="CLU_343586_0_0_1"/>
<keyword evidence="4" id="KW-1185">Reference proteome</keyword>
<feature type="compositionally biased region" description="Low complexity" evidence="1">
    <location>
        <begin position="722"/>
        <end position="731"/>
    </location>
</feature>
<evidence type="ECO:0000259" key="2">
    <source>
        <dbReference type="PROSITE" id="PS50003"/>
    </source>
</evidence>
<dbReference type="InParanoid" id="H6QPN9"/>